<reference evidence="6" key="1">
    <citation type="submission" date="2017-11" db="EMBL/GenBank/DDBJ databases">
        <title>The complete genome sequence of Sphingopyxis pomeranensis sp. nov. strain WS5A3p.</title>
        <authorList>
            <person name="Kaminski M.A."/>
        </authorList>
    </citation>
    <scope>NUCLEOTIDE SEQUENCE [LARGE SCALE GENOMIC DNA]</scope>
    <source>
        <strain evidence="6">WS5A3p</strain>
    </source>
</reference>
<evidence type="ECO:0000313" key="6">
    <source>
        <dbReference type="Proteomes" id="UP000238954"/>
    </source>
</evidence>
<dbReference type="Proteomes" id="UP000238954">
    <property type="component" value="Chromosome"/>
</dbReference>
<dbReference type="SUPFAM" id="SSF46785">
    <property type="entry name" value="Winged helix' DNA-binding domain"/>
    <property type="match status" value="1"/>
</dbReference>
<dbReference type="Pfam" id="PF07729">
    <property type="entry name" value="FCD"/>
    <property type="match status" value="1"/>
</dbReference>
<keyword evidence="2" id="KW-0238">DNA-binding</keyword>
<dbReference type="AlphaFoldDB" id="A0A2S8B2R9"/>
<organism evidence="5 6">
    <name type="scientific">Sphingopyxis lindanitolerans</name>
    <dbReference type="NCBI Taxonomy" id="2054227"/>
    <lineage>
        <taxon>Bacteria</taxon>
        <taxon>Pseudomonadati</taxon>
        <taxon>Pseudomonadota</taxon>
        <taxon>Alphaproteobacteria</taxon>
        <taxon>Sphingomonadales</taxon>
        <taxon>Sphingomonadaceae</taxon>
        <taxon>Sphingopyxis</taxon>
    </lineage>
</organism>
<dbReference type="RefSeq" id="WP_106000061.1">
    <property type="nucleotide sequence ID" value="NZ_CM009578.1"/>
</dbReference>
<dbReference type="PANTHER" id="PTHR43537:SF20">
    <property type="entry name" value="HTH-TYPE TRANSCRIPTIONAL REPRESSOR GLAR"/>
    <property type="match status" value="1"/>
</dbReference>
<keyword evidence="6" id="KW-1185">Reference proteome</keyword>
<evidence type="ECO:0000259" key="4">
    <source>
        <dbReference type="PROSITE" id="PS50949"/>
    </source>
</evidence>
<dbReference type="PANTHER" id="PTHR43537">
    <property type="entry name" value="TRANSCRIPTIONAL REGULATOR, GNTR FAMILY"/>
    <property type="match status" value="1"/>
</dbReference>
<dbReference type="GO" id="GO:0003700">
    <property type="term" value="F:DNA-binding transcription factor activity"/>
    <property type="evidence" value="ECO:0007669"/>
    <property type="project" value="InterPro"/>
</dbReference>
<dbReference type="InterPro" id="IPR036388">
    <property type="entry name" value="WH-like_DNA-bd_sf"/>
</dbReference>
<evidence type="ECO:0000256" key="3">
    <source>
        <dbReference type="ARBA" id="ARBA00023163"/>
    </source>
</evidence>
<keyword evidence="3" id="KW-0804">Transcription</keyword>
<protein>
    <recommendedName>
        <fullName evidence="4">HTH gntR-type domain-containing protein</fullName>
    </recommendedName>
</protein>
<proteinExistence type="predicted"/>
<dbReference type="OrthoDB" id="8680240at2"/>
<name>A0A2S8B2R9_9SPHN</name>
<dbReference type="EMBL" id="PHFW01000003">
    <property type="protein sequence ID" value="PQM26692.1"/>
    <property type="molecule type" value="Genomic_DNA"/>
</dbReference>
<gene>
    <name evidence="5" type="ORF">CVO77_16950</name>
</gene>
<dbReference type="Gene3D" id="1.20.120.530">
    <property type="entry name" value="GntR ligand-binding domain-like"/>
    <property type="match status" value="1"/>
</dbReference>
<dbReference type="Gene3D" id="1.10.10.10">
    <property type="entry name" value="Winged helix-like DNA-binding domain superfamily/Winged helix DNA-binding domain"/>
    <property type="match status" value="1"/>
</dbReference>
<keyword evidence="1" id="KW-0805">Transcription regulation</keyword>
<dbReference type="InterPro" id="IPR008920">
    <property type="entry name" value="TF_FadR/GntR_C"/>
</dbReference>
<dbReference type="InterPro" id="IPR036390">
    <property type="entry name" value="WH_DNA-bd_sf"/>
</dbReference>
<feature type="domain" description="HTH gntR-type" evidence="4">
    <location>
        <begin position="24"/>
        <end position="91"/>
    </location>
</feature>
<dbReference type="GO" id="GO:0003677">
    <property type="term" value="F:DNA binding"/>
    <property type="evidence" value="ECO:0007669"/>
    <property type="project" value="UniProtKB-KW"/>
</dbReference>
<evidence type="ECO:0000313" key="5">
    <source>
        <dbReference type="EMBL" id="PQM26692.1"/>
    </source>
</evidence>
<dbReference type="PROSITE" id="PS50949">
    <property type="entry name" value="HTH_GNTR"/>
    <property type="match status" value="1"/>
</dbReference>
<comment type="caution">
    <text evidence="5">The sequence shown here is derived from an EMBL/GenBank/DDBJ whole genome shotgun (WGS) entry which is preliminary data.</text>
</comment>
<dbReference type="InterPro" id="IPR000524">
    <property type="entry name" value="Tscrpt_reg_HTH_GntR"/>
</dbReference>
<evidence type="ECO:0000256" key="1">
    <source>
        <dbReference type="ARBA" id="ARBA00023015"/>
    </source>
</evidence>
<dbReference type="Pfam" id="PF00392">
    <property type="entry name" value="GntR"/>
    <property type="match status" value="1"/>
</dbReference>
<accession>A0A2S8B2R9</accession>
<dbReference type="SUPFAM" id="SSF48008">
    <property type="entry name" value="GntR ligand-binding domain-like"/>
    <property type="match status" value="1"/>
</dbReference>
<dbReference type="SMART" id="SM00345">
    <property type="entry name" value="HTH_GNTR"/>
    <property type="match status" value="1"/>
</dbReference>
<sequence length="249" mass="28228">MPTNIPSISSFEDERLRLPRTALSSPSHGIAYWLKRDIVRGVFDPAERLKLDLLTRFYGAGLSPVREAVLFLAAGGLVAHEHQKGHRVAPVSLGDYLDTLHVYDRIRRLALVTAIERGDDAWEEQVLIQLHRSKKVPHVLPGDDHEGRERWQRAYMDFYDTLIGGCKSPLLIDYYSDLVARAERYINLFADQSSDHVRDHAAEHSAIVDAVIGRDAVRLNKLLDESNERSKSMRNSTIDALRAIEERPA</sequence>
<evidence type="ECO:0000256" key="2">
    <source>
        <dbReference type="ARBA" id="ARBA00023125"/>
    </source>
</evidence>
<dbReference type="InterPro" id="IPR011711">
    <property type="entry name" value="GntR_C"/>
</dbReference>